<comment type="caution">
    <text evidence="1">The sequence shown here is derived from an EMBL/GenBank/DDBJ whole genome shotgun (WGS) entry which is preliminary data.</text>
</comment>
<accession>A0A7W6EUA4</accession>
<dbReference type="EMBL" id="JACIBY010000029">
    <property type="protein sequence ID" value="MBB3842191.1"/>
    <property type="molecule type" value="Genomic_DNA"/>
</dbReference>
<organism evidence="1 2">
    <name type="scientific">Runella defluvii</name>
    <dbReference type="NCBI Taxonomy" id="370973"/>
    <lineage>
        <taxon>Bacteria</taxon>
        <taxon>Pseudomonadati</taxon>
        <taxon>Bacteroidota</taxon>
        <taxon>Cytophagia</taxon>
        <taxon>Cytophagales</taxon>
        <taxon>Spirosomataceae</taxon>
        <taxon>Runella</taxon>
    </lineage>
</organism>
<evidence type="ECO:0000313" key="1">
    <source>
        <dbReference type="EMBL" id="MBB3842191.1"/>
    </source>
</evidence>
<dbReference type="Proteomes" id="UP000541352">
    <property type="component" value="Unassembled WGS sequence"/>
</dbReference>
<protein>
    <submittedName>
        <fullName evidence="1">Uncharacterized protein</fullName>
    </submittedName>
</protein>
<sequence length="236" mass="27742">MLKAYLSMTEKAWLKLILSFEQWRLLKDMLHWVFEEIPSQKPFDYFDYQGIRYYLPDESFSNSTAIEVSIGNMKYLDFAKPENPNTAALNELIATFCRPERADLETFKMSSEWNGDLREPYNQTRTEQTAKKLEGLDTPTKVAFLTYFEVMNTAFLEEFEELFGDSKETPRYQDGTGWLMLLKTAAKSPLWGGFEKVCNQPARIVWAFMLDDVLDARQEMAEYEKQKEEMYASRNH</sequence>
<gene>
    <name evidence="1" type="ORF">FHS57_006222</name>
</gene>
<name>A0A7W6EUA4_9BACT</name>
<reference evidence="1 2" key="1">
    <citation type="submission" date="2020-08" db="EMBL/GenBank/DDBJ databases">
        <title>Genomic Encyclopedia of Type Strains, Phase IV (KMG-IV): sequencing the most valuable type-strain genomes for metagenomic binning, comparative biology and taxonomic classification.</title>
        <authorList>
            <person name="Goeker M."/>
        </authorList>
    </citation>
    <scope>NUCLEOTIDE SEQUENCE [LARGE SCALE GENOMIC DNA]</scope>
    <source>
        <strain evidence="1 2">DSM 17976</strain>
    </source>
</reference>
<dbReference type="AlphaFoldDB" id="A0A7W6EUA4"/>
<keyword evidence="2" id="KW-1185">Reference proteome</keyword>
<evidence type="ECO:0000313" key="2">
    <source>
        <dbReference type="Proteomes" id="UP000541352"/>
    </source>
</evidence>
<dbReference type="RefSeq" id="WP_221225775.1">
    <property type="nucleotide sequence ID" value="NZ_JACIBY010000029.1"/>
</dbReference>
<proteinExistence type="predicted"/>